<dbReference type="AlphaFoldDB" id="A0AAJ5RFM1"/>
<dbReference type="Pfam" id="PF13333">
    <property type="entry name" value="rve_2"/>
    <property type="match status" value="1"/>
</dbReference>
<dbReference type="InterPro" id="IPR036397">
    <property type="entry name" value="RNaseH_sf"/>
</dbReference>
<comment type="function">
    <text evidence="1">Involved in the transposition of the insertion sequence.</text>
</comment>
<protein>
    <submittedName>
        <fullName evidence="4">IS3 family transposase</fullName>
    </submittedName>
</protein>
<dbReference type="Gene3D" id="3.30.420.10">
    <property type="entry name" value="Ribonuclease H-like superfamily/Ribonuclease H"/>
    <property type="match status" value="1"/>
</dbReference>
<dbReference type="InterPro" id="IPR050900">
    <property type="entry name" value="Transposase_IS3/IS150/IS904"/>
</dbReference>
<keyword evidence="2" id="KW-0175">Coiled coil</keyword>
<feature type="domain" description="Integrase catalytic" evidence="3">
    <location>
        <begin position="133"/>
        <end position="297"/>
    </location>
</feature>
<dbReference type="PANTHER" id="PTHR46889">
    <property type="entry name" value="TRANSPOSASE INSF FOR INSERTION SEQUENCE IS3B-RELATED"/>
    <property type="match status" value="1"/>
</dbReference>
<evidence type="ECO:0000313" key="4">
    <source>
        <dbReference type="EMBL" id="WDC92626.1"/>
    </source>
</evidence>
<dbReference type="Proteomes" id="UP001215533">
    <property type="component" value="Chromosome"/>
</dbReference>
<feature type="coiled-coil region" evidence="2">
    <location>
        <begin position="34"/>
        <end position="61"/>
    </location>
</feature>
<dbReference type="Pfam" id="PF13276">
    <property type="entry name" value="HTH_21"/>
    <property type="match status" value="1"/>
</dbReference>
<dbReference type="InterPro" id="IPR025948">
    <property type="entry name" value="HTH-like_dom"/>
</dbReference>
<dbReference type="InterPro" id="IPR012337">
    <property type="entry name" value="RNaseH-like_sf"/>
</dbReference>
<dbReference type="SUPFAM" id="SSF53098">
    <property type="entry name" value="Ribonuclease H-like"/>
    <property type="match status" value="1"/>
</dbReference>
<dbReference type="PROSITE" id="PS50994">
    <property type="entry name" value="INTEGRASE"/>
    <property type="match status" value="1"/>
</dbReference>
<evidence type="ECO:0000313" key="5">
    <source>
        <dbReference type="Proteomes" id="UP001215533"/>
    </source>
</evidence>
<dbReference type="NCBIfam" id="NF033516">
    <property type="entry name" value="transpos_IS3"/>
    <property type="match status" value="1"/>
</dbReference>
<dbReference type="Pfam" id="PF00665">
    <property type="entry name" value="rve"/>
    <property type="match status" value="1"/>
</dbReference>
<accession>A0AAJ5RFM1</accession>
<dbReference type="EMBL" id="CP117683">
    <property type="protein sequence ID" value="WDC92626.1"/>
    <property type="molecule type" value="Genomic_DNA"/>
</dbReference>
<sequence length="299" mass="35031">MVDQIRADQDELSKSDRYKIGDILNAIGIKKATYHDERKRLKNYQDKYADVKKEIIKITEDGKFRGRLTYGYRRVQKELLKLNIHLSDTVIRRLMDELNVQVSMYNRHKNGKYSSYKGNVGRISDNILKQTFNETLPYKVLHTDVTQVRLKDNSWAYISAITDEASKEVLAFKINDSPNSSLIISTLNELIIKLPESVQPIIHSDQGWHYQLNYYTEKLKNNNFIQSMSRKGNCHDNAPIESFFHLYKTECLNGFPPCKDISELTQLSKEYVEWFNHRRISLKTKNMSPAEYREHTLVA</sequence>
<organism evidence="4 5">
    <name type="scientific">Latilactobacillus curvatus</name>
    <name type="common">Lactobacillus curvatus</name>
    <dbReference type="NCBI Taxonomy" id="28038"/>
    <lineage>
        <taxon>Bacteria</taxon>
        <taxon>Bacillati</taxon>
        <taxon>Bacillota</taxon>
        <taxon>Bacilli</taxon>
        <taxon>Lactobacillales</taxon>
        <taxon>Lactobacillaceae</taxon>
        <taxon>Latilactobacillus</taxon>
    </lineage>
</organism>
<dbReference type="InterPro" id="IPR001584">
    <property type="entry name" value="Integrase_cat-core"/>
</dbReference>
<evidence type="ECO:0000256" key="2">
    <source>
        <dbReference type="SAM" id="Coils"/>
    </source>
</evidence>
<reference evidence="4" key="1">
    <citation type="submission" date="2023-02" db="EMBL/GenBank/DDBJ databases">
        <title>Complete genome sequence of Lactobacillus curvatus CACC879 isolated from Pig feces.</title>
        <authorList>
            <person name="Park S."/>
            <person name="Park M.A."/>
            <person name="Kim D.-H."/>
            <person name="Kim Y."/>
        </authorList>
    </citation>
    <scope>NUCLEOTIDE SEQUENCE</scope>
    <source>
        <strain evidence="4">CACC879</strain>
    </source>
</reference>
<dbReference type="GO" id="GO:0015074">
    <property type="term" value="P:DNA integration"/>
    <property type="evidence" value="ECO:0007669"/>
    <property type="project" value="InterPro"/>
</dbReference>
<dbReference type="GO" id="GO:0003676">
    <property type="term" value="F:nucleic acid binding"/>
    <property type="evidence" value="ECO:0007669"/>
    <property type="project" value="InterPro"/>
</dbReference>
<proteinExistence type="predicted"/>
<dbReference type="InterPro" id="IPR048020">
    <property type="entry name" value="Transpos_IS3"/>
</dbReference>
<name>A0AAJ5RFM1_LATCU</name>
<evidence type="ECO:0000256" key="1">
    <source>
        <dbReference type="ARBA" id="ARBA00002286"/>
    </source>
</evidence>
<gene>
    <name evidence="4" type="ORF">PSR33_03420</name>
</gene>
<evidence type="ECO:0000259" key="3">
    <source>
        <dbReference type="PROSITE" id="PS50994"/>
    </source>
</evidence>
<dbReference type="PANTHER" id="PTHR46889:SF5">
    <property type="entry name" value="INTEGRASE PROTEIN"/>
    <property type="match status" value="1"/>
</dbReference>